<keyword evidence="1" id="KW-0560">Oxidoreductase</keyword>
<reference evidence="6 7" key="1">
    <citation type="journal article" date="2016" name="Sci. Rep.">
        <title>The Dendrobium catenatum Lindl. genome sequence provides insights into polysaccharide synthase, floral development and adaptive evolution.</title>
        <authorList>
            <person name="Zhang G.Q."/>
            <person name="Xu Q."/>
            <person name="Bian C."/>
            <person name="Tsai W.C."/>
            <person name="Yeh C.M."/>
            <person name="Liu K.W."/>
            <person name="Yoshida K."/>
            <person name="Zhang L.S."/>
            <person name="Chang S.B."/>
            <person name="Chen F."/>
            <person name="Shi Y."/>
            <person name="Su Y.Y."/>
            <person name="Zhang Y.Q."/>
            <person name="Chen L.J."/>
            <person name="Yin Y."/>
            <person name="Lin M."/>
            <person name="Huang H."/>
            <person name="Deng H."/>
            <person name="Wang Z.W."/>
            <person name="Zhu S.L."/>
            <person name="Zhao X."/>
            <person name="Deng C."/>
            <person name="Niu S.C."/>
            <person name="Huang J."/>
            <person name="Wang M."/>
            <person name="Liu G.H."/>
            <person name="Yang H.J."/>
            <person name="Xiao X.J."/>
            <person name="Hsiao Y.Y."/>
            <person name="Wu W.L."/>
            <person name="Chen Y.Y."/>
            <person name="Mitsuda N."/>
            <person name="Ohme-Takagi M."/>
            <person name="Luo Y.B."/>
            <person name="Van de Peer Y."/>
            <person name="Liu Z.J."/>
        </authorList>
    </citation>
    <scope>NUCLEOTIDE SEQUENCE [LARGE SCALE GENOMIC DNA]</scope>
    <source>
        <tissue evidence="6">The whole plant</tissue>
    </source>
</reference>
<dbReference type="STRING" id="906689.A0A2I0WWN9"/>
<dbReference type="InterPro" id="IPR036188">
    <property type="entry name" value="FAD/NAD-bd_sf"/>
</dbReference>
<dbReference type="EMBL" id="KZ502381">
    <property type="protein sequence ID" value="PKU80075.1"/>
    <property type="molecule type" value="Genomic_DNA"/>
</dbReference>
<keyword evidence="4" id="KW-0732">Signal</keyword>
<feature type="signal peptide" evidence="4">
    <location>
        <begin position="1"/>
        <end position="19"/>
    </location>
</feature>
<dbReference type="Proteomes" id="UP000233837">
    <property type="component" value="Unassembled WGS sequence"/>
</dbReference>
<dbReference type="GO" id="GO:0005737">
    <property type="term" value="C:cytoplasm"/>
    <property type="evidence" value="ECO:0007669"/>
    <property type="project" value="TreeGrafter"/>
</dbReference>
<accession>A0A2I0WWN9</accession>
<evidence type="ECO:0000256" key="3">
    <source>
        <dbReference type="ARBA" id="ARBA00046185"/>
    </source>
</evidence>
<dbReference type="PANTHER" id="PTHR13847">
    <property type="entry name" value="SARCOSINE DEHYDROGENASE-RELATED"/>
    <property type="match status" value="1"/>
</dbReference>
<gene>
    <name evidence="6" type="ORF">MA16_Dca025081</name>
</gene>
<evidence type="ECO:0000256" key="4">
    <source>
        <dbReference type="SAM" id="SignalP"/>
    </source>
</evidence>
<evidence type="ECO:0000259" key="5">
    <source>
        <dbReference type="Pfam" id="PF01266"/>
    </source>
</evidence>
<comment type="function">
    <text evidence="3">Required for the assembly of the mitochondrial membrane respiratory chain NADH dehydrogenase (Complex I). Involved in mid-late stages of complex I assembly.</text>
</comment>
<dbReference type="Gene3D" id="3.30.9.10">
    <property type="entry name" value="D-Amino Acid Oxidase, subunit A, domain 2"/>
    <property type="match status" value="1"/>
</dbReference>
<evidence type="ECO:0000256" key="1">
    <source>
        <dbReference type="ARBA" id="ARBA00023002"/>
    </source>
</evidence>
<dbReference type="GO" id="GO:0016491">
    <property type="term" value="F:oxidoreductase activity"/>
    <property type="evidence" value="ECO:0007669"/>
    <property type="project" value="UniProtKB-KW"/>
</dbReference>
<dbReference type="Pfam" id="PF01266">
    <property type="entry name" value="DAO"/>
    <property type="match status" value="1"/>
</dbReference>
<dbReference type="Gene3D" id="3.50.50.60">
    <property type="entry name" value="FAD/NAD(P)-binding domain"/>
    <property type="match status" value="1"/>
</dbReference>
<dbReference type="PANTHER" id="PTHR13847:SF287">
    <property type="entry name" value="FAD-DEPENDENT OXIDOREDUCTASE DOMAIN-CONTAINING PROTEIN 1"/>
    <property type="match status" value="1"/>
</dbReference>
<reference evidence="6 7" key="2">
    <citation type="journal article" date="2017" name="Nature">
        <title>The Apostasia genome and the evolution of orchids.</title>
        <authorList>
            <person name="Zhang G.Q."/>
            <person name="Liu K.W."/>
            <person name="Li Z."/>
            <person name="Lohaus R."/>
            <person name="Hsiao Y.Y."/>
            <person name="Niu S.C."/>
            <person name="Wang J.Y."/>
            <person name="Lin Y.C."/>
            <person name="Xu Q."/>
            <person name="Chen L.J."/>
            <person name="Yoshida K."/>
            <person name="Fujiwara S."/>
            <person name="Wang Z.W."/>
            <person name="Zhang Y.Q."/>
            <person name="Mitsuda N."/>
            <person name="Wang M."/>
            <person name="Liu G.H."/>
            <person name="Pecoraro L."/>
            <person name="Huang H.X."/>
            <person name="Xiao X.J."/>
            <person name="Lin M."/>
            <person name="Wu X.Y."/>
            <person name="Wu W.L."/>
            <person name="Chen Y.Y."/>
            <person name="Chang S.B."/>
            <person name="Sakamoto S."/>
            <person name="Ohme-Takagi M."/>
            <person name="Yagi M."/>
            <person name="Zeng S.J."/>
            <person name="Shen C.Y."/>
            <person name="Yeh C.M."/>
            <person name="Luo Y.B."/>
            <person name="Tsai W.C."/>
            <person name="Van de Peer Y."/>
            <person name="Liu Z.J."/>
        </authorList>
    </citation>
    <scope>NUCLEOTIDE SEQUENCE [LARGE SCALE GENOMIC DNA]</scope>
    <source>
        <tissue evidence="6">The whole plant</tissue>
    </source>
</reference>
<evidence type="ECO:0000256" key="2">
    <source>
        <dbReference type="ARBA" id="ARBA00039785"/>
    </source>
</evidence>
<dbReference type="AlphaFoldDB" id="A0A2I0WWN9"/>
<feature type="chain" id="PRO_5014134988" description="FAD-dependent oxidoreductase domain-containing protein 1" evidence="4">
    <location>
        <begin position="20"/>
        <end position="215"/>
    </location>
</feature>
<dbReference type="SUPFAM" id="SSF51905">
    <property type="entry name" value="FAD/NAD(P)-binding domain"/>
    <property type="match status" value="1"/>
</dbReference>
<evidence type="ECO:0000313" key="6">
    <source>
        <dbReference type="EMBL" id="PKU80075.1"/>
    </source>
</evidence>
<dbReference type="InterPro" id="IPR006076">
    <property type="entry name" value="FAD-dep_OxRdtase"/>
</dbReference>
<proteinExistence type="predicted"/>
<sequence length="215" mass="24205">MRTLFCNLYFLSIGSLLIGRTSEELAILEERVRLLSYTGLRVEFLSSNSLLSREPSLEVGKEGGAAFFPDDCQIDAFNTASFIEKTNQLFEYLILRRSERNGEAEAIQTSKNILYFKKALVLAAGAWSECLMRSLFVETDIVPVPVKPRKGHLIVLENFNGIQLNHGLMEVGYMDHQFASYQPVDNKQHFSSVSMTATTDMNGNLVLGNFFHACF</sequence>
<evidence type="ECO:0000313" key="7">
    <source>
        <dbReference type="Proteomes" id="UP000233837"/>
    </source>
</evidence>
<keyword evidence="7" id="KW-1185">Reference proteome</keyword>
<organism evidence="6 7">
    <name type="scientific">Dendrobium catenatum</name>
    <dbReference type="NCBI Taxonomy" id="906689"/>
    <lineage>
        <taxon>Eukaryota</taxon>
        <taxon>Viridiplantae</taxon>
        <taxon>Streptophyta</taxon>
        <taxon>Embryophyta</taxon>
        <taxon>Tracheophyta</taxon>
        <taxon>Spermatophyta</taxon>
        <taxon>Magnoliopsida</taxon>
        <taxon>Liliopsida</taxon>
        <taxon>Asparagales</taxon>
        <taxon>Orchidaceae</taxon>
        <taxon>Epidendroideae</taxon>
        <taxon>Malaxideae</taxon>
        <taxon>Dendrobiinae</taxon>
        <taxon>Dendrobium</taxon>
    </lineage>
</organism>
<protein>
    <recommendedName>
        <fullName evidence="2">FAD-dependent oxidoreductase domain-containing protein 1</fullName>
    </recommendedName>
</protein>
<name>A0A2I0WWN9_9ASPA</name>
<feature type="domain" description="FAD dependent oxidoreductase" evidence="5">
    <location>
        <begin position="12"/>
        <end position="169"/>
    </location>
</feature>